<comment type="caution">
    <text evidence="1">The sequence shown here is derived from an EMBL/GenBank/DDBJ whole genome shotgun (WGS) entry which is preliminary data.</text>
</comment>
<reference evidence="1" key="1">
    <citation type="submission" date="2024-09" db="EMBL/GenBank/DDBJ databases">
        <title>Black Yeasts Isolated from many extreme environments.</title>
        <authorList>
            <person name="Coleine C."/>
            <person name="Stajich J.E."/>
            <person name="Selbmann L."/>
        </authorList>
    </citation>
    <scope>NUCLEOTIDE SEQUENCE</scope>
    <source>
        <strain evidence="1">CCFEE 5737</strain>
    </source>
</reference>
<accession>A0ACC3DD07</accession>
<organism evidence="1 2">
    <name type="scientific">Coniosporium uncinatum</name>
    <dbReference type="NCBI Taxonomy" id="93489"/>
    <lineage>
        <taxon>Eukaryota</taxon>
        <taxon>Fungi</taxon>
        <taxon>Dikarya</taxon>
        <taxon>Ascomycota</taxon>
        <taxon>Pezizomycotina</taxon>
        <taxon>Dothideomycetes</taxon>
        <taxon>Dothideomycetes incertae sedis</taxon>
        <taxon>Coniosporium</taxon>
    </lineage>
</organism>
<evidence type="ECO:0000313" key="1">
    <source>
        <dbReference type="EMBL" id="KAK3065434.1"/>
    </source>
</evidence>
<dbReference type="EMBL" id="JAWDJW010006336">
    <property type="protein sequence ID" value="KAK3065434.1"/>
    <property type="molecule type" value="Genomic_DNA"/>
</dbReference>
<protein>
    <submittedName>
        <fullName evidence="1">Uncharacterized protein</fullName>
    </submittedName>
</protein>
<dbReference type="Proteomes" id="UP001186974">
    <property type="component" value="Unassembled WGS sequence"/>
</dbReference>
<gene>
    <name evidence="1" type="ORF">LTS18_009277</name>
</gene>
<keyword evidence="2" id="KW-1185">Reference proteome</keyword>
<evidence type="ECO:0000313" key="2">
    <source>
        <dbReference type="Proteomes" id="UP001186974"/>
    </source>
</evidence>
<proteinExistence type="predicted"/>
<sequence length="441" mass="48246">MAKSLTQQASNEALNLLGDIIEAESTSATFACGGTLYRSVSVRWDTEDSATSKITLPEHDAGALDKLITDCAPASFGLDGKDVLDESYRKASKLDNTQFSTDFCPHASGIIDTIAQILVPSVTGSSLGIRSVRAMLYKLNIYSGPSGKFKAHVDTPRAEHQVASLVVCLPCHHQGGALLVRHKGNETCFDWSEVADKIQWAAFYSDCEHEVMKVTSGNRITLTYNLFVTQHSENLRSLSSMLDLTTLPLYGHVKELLENPGFMSEGGIIGIYCTHVYAHTNEDAICLLPKALKGIDMAIHQVFQSLGMVVHLRPVITTPSEKDYDVNDEKVNLVGTDLHPLQASNEYDGWEYNQAYGITWITEPKHEEPASARLAYGNAASLSVLYSSAALLVIVPPVRDRFQGDTAAAGPERSAKKQKLDVEAGRAYIEEEVYCIADEEQ</sequence>
<name>A0ACC3DD07_9PEZI</name>